<dbReference type="GO" id="GO:0016787">
    <property type="term" value="F:hydrolase activity"/>
    <property type="evidence" value="ECO:0007669"/>
    <property type="project" value="UniProtKB-KW"/>
</dbReference>
<evidence type="ECO:0000256" key="4">
    <source>
        <dbReference type="ARBA" id="ARBA00022723"/>
    </source>
</evidence>
<sequence length="316" mass="32977">MNNIGTAPATPPATSPGNRPGNRPGTLTVGQVVDAVEHLYPPQLAESWDACGLVCGDPADPVRKLLVAVDCTDEVVEAAVSARADFLLVHHPPLLRGVTGVPVTHPKGRLVHRLIRQGVALYAAHTSADAARPGVADRLAELLGVTPGAPLTPVPDGVDPETATGIGRVGALDTPMTLQEFTDRVAARLPATVWGVRAAGDPDRVVRRVAVAPGAGDSFLGTVAEMDVDCYVTSDLRHHPVDEHLRAGGCAVVDTAHWASEFPWCRSAADLLAAELPGLDTGVIDLRTDPWTLHRSSPGTGGRGEGDGQGDGHREF</sequence>
<feature type="binding site" evidence="5">
    <location>
        <position position="129"/>
    </location>
    <ligand>
        <name>a divalent metal cation</name>
        <dbReference type="ChEBI" id="CHEBI:60240"/>
        <label>1</label>
    </ligand>
</feature>
<proteinExistence type="inferred from homology"/>
<dbReference type="Pfam" id="PF01784">
    <property type="entry name" value="DUF34_NIF3"/>
    <property type="match status" value="1"/>
</dbReference>
<accession>A0A2Z3YN19</accession>
<dbReference type="PANTHER" id="PTHR13799">
    <property type="entry name" value="NGG1 INTERACTING FACTOR 3"/>
    <property type="match status" value="1"/>
</dbReference>
<name>A0A2Z3YN19_9CORY</name>
<evidence type="ECO:0000313" key="8">
    <source>
        <dbReference type="Proteomes" id="UP000247696"/>
    </source>
</evidence>
<protein>
    <recommendedName>
        <fullName evidence="3">GTP cyclohydrolase 1 type 2 homolog</fullName>
    </recommendedName>
</protein>
<keyword evidence="8" id="KW-1185">Reference proteome</keyword>
<dbReference type="KEGG" id="cpre:Csp1_17230"/>
<dbReference type="SUPFAM" id="SSF102705">
    <property type="entry name" value="NIF3 (NGG1p interacting factor 3)-like"/>
    <property type="match status" value="1"/>
</dbReference>
<organism evidence="7 8">
    <name type="scientific">Corynebacterium provencense</name>
    <dbReference type="NCBI Taxonomy" id="1737425"/>
    <lineage>
        <taxon>Bacteria</taxon>
        <taxon>Bacillati</taxon>
        <taxon>Actinomycetota</taxon>
        <taxon>Actinomycetes</taxon>
        <taxon>Mycobacteriales</taxon>
        <taxon>Corynebacteriaceae</taxon>
        <taxon>Corynebacterium</taxon>
    </lineage>
</organism>
<feature type="binding site" evidence="5">
    <location>
        <position position="90"/>
    </location>
    <ligand>
        <name>a divalent metal cation</name>
        <dbReference type="ChEBI" id="CHEBI:60240"/>
        <label>1</label>
    </ligand>
</feature>
<gene>
    <name evidence="7" type="ORF">Csp1_17230</name>
</gene>
<feature type="binding site" evidence="5">
    <location>
        <position position="91"/>
    </location>
    <ligand>
        <name>a divalent metal cation</name>
        <dbReference type="ChEBI" id="CHEBI:60240"/>
        <label>1</label>
    </ligand>
</feature>
<feature type="compositionally biased region" description="Basic and acidic residues" evidence="6">
    <location>
        <begin position="304"/>
        <end position="316"/>
    </location>
</feature>
<dbReference type="InterPro" id="IPR002678">
    <property type="entry name" value="DUF34/NIF3"/>
</dbReference>
<evidence type="ECO:0000256" key="1">
    <source>
        <dbReference type="ARBA" id="ARBA00006964"/>
    </source>
</evidence>
<feature type="region of interest" description="Disordered" evidence="6">
    <location>
        <begin position="1"/>
        <end position="26"/>
    </location>
</feature>
<feature type="binding site" evidence="5">
    <location>
        <position position="261"/>
    </location>
    <ligand>
        <name>a divalent metal cation</name>
        <dbReference type="ChEBI" id="CHEBI:60240"/>
        <label>1</label>
    </ligand>
</feature>
<dbReference type="FunFam" id="3.40.1390.30:FF:000001">
    <property type="entry name" value="GTP cyclohydrolase 1 type 2"/>
    <property type="match status" value="1"/>
</dbReference>
<dbReference type="GO" id="GO:0046872">
    <property type="term" value="F:metal ion binding"/>
    <property type="evidence" value="ECO:0007669"/>
    <property type="project" value="UniProtKB-KW"/>
</dbReference>
<evidence type="ECO:0000256" key="3">
    <source>
        <dbReference type="ARBA" id="ARBA00022112"/>
    </source>
</evidence>
<dbReference type="AlphaFoldDB" id="A0A2Z3YN19"/>
<comment type="subunit">
    <text evidence="2">Homohexamer.</text>
</comment>
<comment type="similarity">
    <text evidence="1">Belongs to the GTP cyclohydrolase I type 2/NIF3 family.</text>
</comment>
<dbReference type="EMBL" id="CP024988">
    <property type="protein sequence ID" value="AWT26505.1"/>
    <property type="molecule type" value="Genomic_DNA"/>
</dbReference>
<dbReference type="PANTHER" id="PTHR13799:SF14">
    <property type="entry name" value="GTP CYCLOHYDROLASE 1 TYPE 2 HOMOLOG"/>
    <property type="match status" value="1"/>
</dbReference>
<feature type="region of interest" description="Disordered" evidence="6">
    <location>
        <begin position="290"/>
        <end position="316"/>
    </location>
</feature>
<reference evidence="8" key="1">
    <citation type="submission" date="2017-11" db="EMBL/GenBank/DDBJ databases">
        <title>Otitis media/interna in a cat caused by the recently described species Corynebacterium provencense.</title>
        <authorList>
            <person name="Kittl S."/>
            <person name="Brodard I."/>
            <person name="Rychener L."/>
            <person name="Jores J."/>
            <person name="Roosje P."/>
            <person name="Gobeli Brawand S."/>
        </authorList>
    </citation>
    <scope>NUCLEOTIDE SEQUENCE [LARGE SCALE GENOMIC DNA]</scope>
    <source>
        <strain evidence="8">17KM38</strain>
    </source>
</reference>
<evidence type="ECO:0000256" key="6">
    <source>
        <dbReference type="SAM" id="MobiDB-lite"/>
    </source>
</evidence>
<feature type="binding site" evidence="5">
    <location>
        <position position="257"/>
    </location>
    <ligand>
        <name>a divalent metal cation</name>
        <dbReference type="ChEBI" id="CHEBI:60240"/>
        <label>1</label>
    </ligand>
</feature>
<evidence type="ECO:0000256" key="2">
    <source>
        <dbReference type="ARBA" id="ARBA00011643"/>
    </source>
</evidence>
<keyword evidence="4 5" id="KW-0479">Metal-binding</keyword>
<dbReference type="NCBIfam" id="TIGR00486">
    <property type="entry name" value="YbgI_SA1388"/>
    <property type="match status" value="1"/>
</dbReference>
<dbReference type="Proteomes" id="UP000247696">
    <property type="component" value="Chromosome"/>
</dbReference>
<dbReference type="Gene3D" id="3.40.1390.30">
    <property type="entry name" value="NIF3 (NGG1p interacting factor 3)-like"/>
    <property type="match status" value="2"/>
</dbReference>
<dbReference type="InterPro" id="IPR036069">
    <property type="entry name" value="DUF34/NIF3_sf"/>
</dbReference>
<evidence type="ECO:0000256" key="5">
    <source>
        <dbReference type="PIRSR" id="PIRSR602678-1"/>
    </source>
</evidence>
<dbReference type="STRING" id="1737425.GCA_900049755_02649"/>
<evidence type="ECO:0000313" key="7">
    <source>
        <dbReference type="EMBL" id="AWT26505.1"/>
    </source>
</evidence>
<keyword evidence="7" id="KW-0378">Hydrolase</keyword>
<dbReference type="GO" id="GO:0005737">
    <property type="term" value="C:cytoplasm"/>
    <property type="evidence" value="ECO:0007669"/>
    <property type="project" value="TreeGrafter"/>
</dbReference>